<dbReference type="Pfam" id="PF19898">
    <property type="entry name" value="DUF6371"/>
    <property type="match status" value="1"/>
</dbReference>
<gene>
    <name evidence="3" type="ORF">HDF22_001057</name>
</gene>
<evidence type="ECO:0000259" key="1">
    <source>
        <dbReference type="Pfam" id="PF19898"/>
    </source>
</evidence>
<feature type="domain" description="DUF6371" evidence="1">
    <location>
        <begin position="91"/>
        <end position="244"/>
    </location>
</feature>
<proteinExistence type="predicted"/>
<dbReference type="RefSeq" id="WP_183586117.1">
    <property type="nucleotide sequence ID" value="NZ_JACHCA010000003.1"/>
</dbReference>
<reference evidence="3 4" key="1">
    <citation type="submission" date="2020-08" db="EMBL/GenBank/DDBJ databases">
        <title>Genomic Encyclopedia of Type Strains, Phase IV (KMG-V): Genome sequencing to study the core and pangenomes of soil and plant-associated prokaryotes.</title>
        <authorList>
            <person name="Whitman W."/>
        </authorList>
    </citation>
    <scope>NUCLEOTIDE SEQUENCE [LARGE SCALE GENOMIC DNA]</scope>
    <source>
        <strain evidence="3 4">MP601</strain>
    </source>
</reference>
<dbReference type="Proteomes" id="UP000548326">
    <property type="component" value="Unassembled WGS sequence"/>
</dbReference>
<name>A0A841JFZ0_9SPHI</name>
<evidence type="ECO:0008006" key="5">
    <source>
        <dbReference type="Google" id="ProtNLM"/>
    </source>
</evidence>
<dbReference type="AlphaFoldDB" id="A0A841JFZ0"/>
<evidence type="ECO:0000313" key="4">
    <source>
        <dbReference type="Proteomes" id="UP000548326"/>
    </source>
</evidence>
<dbReference type="Pfam" id="PF21957">
    <property type="entry name" value="Zn_ribbon_16"/>
    <property type="match status" value="1"/>
</dbReference>
<evidence type="ECO:0000313" key="3">
    <source>
        <dbReference type="EMBL" id="MBB6126951.1"/>
    </source>
</evidence>
<sequence length="340" mass="39231">MKAFKYNLDKSSKKFLCPSCNKKTLVCFKDAEGNFADSKFGRCDREVNCGYFLKPDDDVPVFVPYQRPVEKDPSFVPINCVLPTLTGYEESNFTKWLIARFGNQRITELINTYRFGVDDSSPYTKDWIIFWQYDIHNRVRSGKIVKYCENGRRDKDNSATWYHKRERGGHQVFPDFNLRQCLFGEHLLMSQRGKPIAIVESEKTAMICSLFIEKYVWLSCGGITQLTDEKIAPLRNRTVTLFPDTGSEGKNGDLYINKATSCVYQKENGSWFKTHLIKAKWDDDQRGSKYRSGDGAPSSAYDKWKEKAILYNFNISDHIEKIASDADKDMGLDLADFLLM</sequence>
<accession>A0A841JFZ0</accession>
<evidence type="ECO:0000259" key="2">
    <source>
        <dbReference type="Pfam" id="PF21957"/>
    </source>
</evidence>
<dbReference type="EMBL" id="JACHCA010000003">
    <property type="protein sequence ID" value="MBB6126951.1"/>
    <property type="molecule type" value="Genomic_DNA"/>
</dbReference>
<dbReference type="InterPro" id="IPR045951">
    <property type="entry name" value="DUF6371"/>
</dbReference>
<comment type="caution">
    <text evidence="3">The sequence shown here is derived from an EMBL/GenBank/DDBJ whole genome shotgun (WGS) entry which is preliminary data.</text>
</comment>
<dbReference type="InterPro" id="IPR047731">
    <property type="entry name" value="Zinc_ribbon_put"/>
</dbReference>
<protein>
    <recommendedName>
        <fullName evidence="5">Toprim-like</fullName>
    </recommendedName>
</protein>
<feature type="domain" description="Zinc beta-ribbon finger putative" evidence="2">
    <location>
        <begin position="4"/>
        <end position="57"/>
    </location>
</feature>
<organism evidence="3 4">
    <name type="scientific">Mucilaginibacter lappiensis</name>
    <dbReference type="NCBI Taxonomy" id="354630"/>
    <lineage>
        <taxon>Bacteria</taxon>
        <taxon>Pseudomonadati</taxon>
        <taxon>Bacteroidota</taxon>
        <taxon>Sphingobacteriia</taxon>
        <taxon>Sphingobacteriales</taxon>
        <taxon>Sphingobacteriaceae</taxon>
        <taxon>Mucilaginibacter</taxon>
    </lineage>
</organism>